<dbReference type="SUPFAM" id="SSF56801">
    <property type="entry name" value="Acetyl-CoA synthetase-like"/>
    <property type="match status" value="1"/>
</dbReference>
<dbReference type="KEGG" id="vne:CFK40_13565"/>
<accession>A0A221MEA3</accession>
<evidence type="ECO:0000256" key="1">
    <source>
        <dbReference type="ARBA" id="ARBA00006432"/>
    </source>
</evidence>
<sequence length="168" mass="18854">MVSTTVRIIDDQGENVKHDGIEIGEIIVKGPSVIDHDSGNNNENEGWLRTGDMGTIDEEGRVKIVDRKKDIVLNDKDAISSIEVESVFTKHPAIREIAIIVRPHKKLGDILHAIVVLQEGHLLTKEELFLYAKENLEEIKCPKEITFMDELPKTPSGKIQKIQLSELV</sequence>
<dbReference type="Pfam" id="PF13193">
    <property type="entry name" value="AMP-binding_C"/>
    <property type="match status" value="1"/>
</dbReference>
<keyword evidence="7" id="KW-1185">Reference proteome</keyword>
<dbReference type="EMBL" id="CP022437">
    <property type="protein sequence ID" value="ASN05971.1"/>
    <property type="molecule type" value="Genomic_DNA"/>
</dbReference>
<dbReference type="PANTHER" id="PTHR43859">
    <property type="entry name" value="ACYL-ACTIVATING ENZYME"/>
    <property type="match status" value="1"/>
</dbReference>
<dbReference type="PANTHER" id="PTHR43859:SF4">
    <property type="entry name" value="BUTANOATE--COA LIGASE AAE1-RELATED"/>
    <property type="match status" value="1"/>
</dbReference>
<reference evidence="6 7" key="1">
    <citation type="journal article" date="2003" name="Int. J. Syst. Evol. Microbiol.">
        <title>Virgibacillus carmonensis sp. nov., Virgibacillus necropolis sp. nov. and Virgibacillus picturae sp. nov., three novel species isolated from deteriorated mural paintings, transfer of the species of the genus salibacillus to Virgibacillus, as Virgibacillus marismortui comb. nov. and Virgibacillus salexigens comb. nov., and emended description of the genus Virgibacillus.</title>
        <authorList>
            <person name="Heyrman J."/>
            <person name="Logan N.A."/>
            <person name="Busse H.J."/>
            <person name="Balcaen A."/>
            <person name="Lebbe L."/>
            <person name="Rodriguez-Diaz M."/>
            <person name="Swings J."/>
            <person name="De Vos P."/>
        </authorList>
    </citation>
    <scope>NUCLEOTIDE SEQUENCE [LARGE SCALE GENOMIC DNA]</scope>
    <source>
        <strain evidence="6 7">LMG 19488</strain>
    </source>
</reference>
<dbReference type="Gene3D" id="3.40.50.12780">
    <property type="entry name" value="N-terminal domain of ligase-like"/>
    <property type="match status" value="1"/>
</dbReference>
<name>A0A221MEA3_9BACI</name>
<keyword evidence="4" id="KW-0443">Lipid metabolism</keyword>
<gene>
    <name evidence="6" type="ORF">CFK40_13565</name>
</gene>
<evidence type="ECO:0000313" key="6">
    <source>
        <dbReference type="EMBL" id="ASN05971.1"/>
    </source>
</evidence>
<dbReference type="InterPro" id="IPR025110">
    <property type="entry name" value="AMP-bd_C"/>
</dbReference>
<dbReference type="GO" id="GO:0016874">
    <property type="term" value="F:ligase activity"/>
    <property type="evidence" value="ECO:0007669"/>
    <property type="project" value="UniProtKB-KW"/>
</dbReference>
<proteinExistence type="inferred from homology"/>
<dbReference type="Proteomes" id="UP000204391">
    <property type="component" value="Chromosome"/>
</dbReference>
<protein>
    <submittedName>
        <fullName evidence="6">Long-chain-fatty-acid--CoA ligase</fullName>
    </submittedName>
</protein>
<dbReference type="OrthoDB" id="9803968at2"/>
<evidence type="ECO:0000256" key="2">
    <source>
        <dbReference type="ARBA" id="ARBA00022598"/>
    </source>
</evidence>
<feature type="domain" description="AMP-binding enzyme C-terminal" evidence="5">
    <location>
        <begin position="83"/>
        <end position="158"/>
    </location>
</feature>
<dbReference type="GO" id="GO:0006631">
    <property type="term" value="P:fatty acid metabolic process"/>
    <property type="evidence" value="ECO:0007669"/>
    <property type="project" value="UniProtKB-KW"/>
</dbReference>
<evidence type="ECO:0000256" key="4">
    <source>
        <dbReference type="ARBA" id="ARBA00023098"/>
    </source>
</evidence>
<evidence type="ECO:0000256" key="3">
    <source>
        <dbReference type="ARBA" id="ARBA00022832"/>
    </source>
</evidence>
<keyword evidence="3" id="KW-0276">Fatty acid metabolism</keyword>
<keyword evidence="2 6" id="KW-0436">Ligase</keyword>
<evidence type="ECO:0000313" key="7">
    <source>
        <dbReference type="Proteomes" id="UP000204391"/>
    </source>
</evidence>
<evidence type="ECO:0000259" key="5">
    <source>
        <dbReference type="Pfam" id="PF13193"/>
    </source>
</evidence>
<organism evidence="6 7">
    <name type="scientific">Virgibacillus necropolis</name>
    <dbReference type="NCBI Taxonomy" id="163877"/>
    <lineage>
        <taxon>Bacteria</taxon>
        <taxon>Bacillati</taxon>
        <taxon>Bacillota</taxon>
        <taxon>Bacilli</taxon>
        <taxon>Bacillales</taxon>
        <taxon>Bacillaceae</taxon>
        <taxon>Virgibacillus</taxon>
    </lineage>
</organism>
<dbReference type="Gene3D" id="3.30.300.30">
    <property type="match status" value="1"/>
</dbReference>
<dbReference type="InterPro" id="IPR045851">
    <property type="entry name" value="AMP-bd_C_sf"/>
</dbReference>
<dbReference type="InterPro" id="IPR042099">
    <property type="entry name" value="ANL_N_sf"/>
</dbReference>
<dbReference type="AlphaFoldDB" id="A0A221MEA3"/>
<comment type="similarity">
    <text evidence="1">Belongs to the ATP-dependent AMP-binding enzyme family.</text>
</comment>
<dbReference type="RefSeq" id="WP_089532818.1">
    <property type="nucleotide sequence ID" value="NZ_CP022437.1"/>
</dbReference>